<evidence type="ECO:0000256" key="5">
    <source>
        <dbReference type="ARBA" id="ARBA00022801"/>
    </source>
</evidence>
<keyword evidence="2" id="KW-0548">Nucleotidyltransferase</keyword>
<organism evidence="7 8">
    <name type="scientific">Mycteria americana</name>
    <name type="common">Wood stork</name>
    <dbReference type="NCBI Taxonomy" id="33587"/>
    <lineage>
        <taxon>Eukaryota</taxon>
        <taxon>Metazoa</taxon>
        <taxon>Chordata</taxon>
        <taxon>Craniata</taxon>
        <taxon>Vertebrata</taxon>
        <taxon>Euteleostomi</taxon>
        <taxon>Archelosauria</taxon>
        <taxon>Archosauria</taxon>
        <taxon>Dinosauria</taxon>
        <taxon>Saurischia</taxon>
        <taxon>Theropoda</taxon>
        <taxon>Coelurosauria</taxon>
        <taxon>Aves</taxon>
        <taxon>Neognathae</taxon>
        <taxon>Neoaves</taxon>
        <taxon>Aequornithes</taxon>
        <taxon>Ciconiiformes</taxon>
        <taxon>Ciconiidae</taxon>
        <taxon>Mycteria</taxon>
    </lineage>
</organism>
<dbReference type="Gene3D" id="2.30.30.850">
    <property type="match status" value="1"/>
</dbReference>
<comment type="caution">
    <text evidence="7">The sequence shown here is derived from an EMBL/GenBank/DDBJ whole genome shotgun (WGS) entry which is preliminary data.</text>
</comment>
<keyword evidence="4" id="KW-0255">Endonuclease</keyword>
<evidence type="ECO:0000313" key="7">
    <source>
        <dbReference type="EMBL" id="KAK4819209.1"/>
    </source>
</evidence>
<evidence type="ECO:0000313" key="8">
    <source>
        <dbReference type="Proteomes" id="UP001333110"/>
    </source>
</evidence>
<sequence>MQSVADIIVKKCGICCANNPKIAKKIMGGIIKQGITPGEYWQTDFTEVPSCNLYKDLLNLSSLHRYLNQKTPFPLDTLVHPFQPGDTVYVQTWKDEPLKEKWKGPYTVLLKTCTVVKVNGIDSWIHYTGIKKAPDQDKWTSMPTGELKLRLTGDCR</sequence>
<keyword evidence="3" id="KW-0540">Nuclease</keyword>
<dbReference type="GO" id="GO:0004519">
    <property type="term" value="F:endonuclease activity"/>
    <property type="evidence" value="ECO:0007669"/>
    <property type="project" value="UniProtKB-KW"/>
</dbReference>
<evidence type="ECO:0000259" key="6">
    <source>
        <dbReference type="Pfam" id="PF18697"/>
    </source>
</evidence>
<reference evidence="7 8" key="1">
    <citation type="journal article" date="2023" name="J. Hered.">
        <title>Chromosome-level genome of the wood stork (Mycteria americana) provides insight into avian chromosome evolution.</title>
        <authorList>
            <person name="Flamio R. Jr."/>
            <person name="Ramstad K.M."/>
        </authorList>
    </citation>
    <scope>NUCLEOTIDE SEQUENCE [LARGE SCALE GENOMIC DNA]</scope>
    <source>
        <strain evidence="7">JAX WOST 10</strain>
    </source>
</reference>
<evidence type="ECO:0000256" key="1">
    <source>
        <dbReference type="ARBA" id="ARBA00022679"/>
    </source>
</evidence>
<dbReference type="Proteomes" id="UP001333110">
    <property type="component" value="Unassembled WGS sequence"/>
</dbReference>
<dbReference type="GO" id="GO:0016787">
    <property type="term" value="F:hydrolase activity"/>
    <property type="evidence" value="ECO:0007669"/>
    <property type="project" value="UniProtKB-KW"/>
</dbReference>
<proteinExistence type="predicted"/>
<accession>A0AAN7N3L9</accession>
<keyword evidence="5" id="KW-0378">Hydrolase</keyword>
<dbReference type="EMBL" id="JAUNZN010000007">
    <property type="protein sequence ID" value="KAK4819209.1"/>
    <property type="molecule type" value="Genomic_DNA"/>
</dbReference>
<name>A0AAN7N3L9_MYCAM</name>
<protein>
    <recommendedName>
        <fullName evidence="6">Murine leukemia virus integrase C-terminal domain-containing protein</fullName>
    </recommendedName>
</protein>
<keyword evidence="1" id="KW-0808">Transferase</keyword>
<evidence type="ECO:0000256" key="3">
    <source>
        <dbReference type="ARBA" id="ARBA00022722"/>
    </source>
</evidence>
<feature type="domain" description="Murine leukemia virus integrase C-terminal" evidence="6">
    <location>
        <begin position="80"/>
        <end position="133"/>
    </location>
</feature>
<evidence type="ECO:0000256" key="2">
    <source>
        <dbReference type="ARBA" id="ARBA00022695"/>
    </source>
</evidence>
<dbReference type="GO" id="GO:0016779">
    <property type="term" value="F:nucleotidyltransferase activity"/>
    <property type="evidence" value="ECO:0007669"/>
    <property type="project" value="UniProtKB-KW"/>
</dbReference>
<keyword evidence="8" id="KW-1185">Reference proteome</keyword>
<dbReference type="InterPro" id="IPR040643">
    <property type="entry name" value="MLVIN_C"/>
</dbReference>
<dbReference type="AlphaFoldDB" id="A0AAN7N3L9"/>
<evidence type="ECO:0000256" key="4">
    <source>
        <dbReference type="ARBA" id="ARBA00022759"/>
    </source>
</evidence>
<gene>
    <name evidence="7" type="ORF">QYF61_026825</name>
</gene>
<dbReference type="Pfam" id="PF18697">
    <property type="entry name" value="MLVIN_C"/>
    <property type="match status" value="1"/>
</dbReference>